<comment type="function">
    <text evidence="1">VSG forms a coat on the surface of the parasite. The trypanosome evades the immune response of the host by expressing a series of antigenically distinct VSGs from an estimated 1000 VSG genes.</text>
</comment>
<keyword evidence="4" id="KW-0336">GPI-anchor</keyword>
<evidence type="ECO:0000256" key="7">
    <source>
        <dbReference type="ARBA" id="ARBA00023180"/>
    </source>
</evidence>
<dbReference type="AlphaFoldDB" id="A0A1J0RCG6"/>
<evidence type="ECO:0000256" key="2">
    <source>
        <dbReference type="ARBA" id="ARBA00004609"/>
    </source>
</evidence>
<reference evidence="12" key="1">
    <citation type="submission" date="2016-08" db="EMBL/GenBank/DDBJ databases">
        <title>VSG repertoire of Trypanosoma brucei EATRO 1125.</title>
        <authorList>
            <person name="Cross G.A."/>
        </authorList>
    </citation>
    <scope>NUCLEOTIDE SEQUENCE</scope>
    <source>
        <strain evidence="12">EATRO 1125</strain>
    </source>
</reference>
<proteinExistence type="predicted"/>
<evidence type="ECO:0000256" key="1">
    <source>
        <dbReference type="ARBA" id="ARBA00002523"/>
    </source>
</evidence>
<evidence type="ECO:0000256" key="3">
    <source>
        <dbReference type="ARBA" id="ARBA00022475"/>
    </source>
</evidence>
<comment type="subcellular location">
    <subcellularLocation>
        <location evidence="2">Cell membrane</location>
        <topology evidence="2">Lipid-anchor</topology>
        <topology evidence="2">GPI-anchor</topology>
    </subcellularLocation>
</comment>
<keyword evidence="3" id="KW-1003">Cell membrane</keyword>
<dbReference type="GO" id="GO:0098552">
    <property type="term" value="C:side of membrane"/>
    <property type="evidence" value="ECO:0007669"/>
    <property type="project" value="UniProtKB-KW"/>
</dbReference>
<evidence type="ECO:0000313" key="12">
    <source>
        <dbReference type="EMBL" id="APD75559.1"/>
    </source>
</evidence>
<keyword evidence="6" id="KW-0472">Membrane</keyword>
<evidence type="ECO:0000256" key="8">
    <source>
        <dbReference type="ARBA" id="ARBA00023288"/>
    </source>
</evidence>
<protein>
    <submittedName>
        <fullName evidence="12">Variant surface glycoprotein 1125.5482</fullName>
    </submittedName>
</protein>
<organism evidence="12">
    <name type="scientific">Trypanosoma brucei</name>
    <dbReference type="NCBI Taxonomy" id="5691"/>
    <lineage>
        <taxon>Eukaryota</taxon>
        <taxon>Discoba</taxon>
        <taxon>Euglenozoa</taxon>
        <taxon>Kinetoplastea</taxon>
        <taxon>Metakinetoplastina</taxon>
        <taxon>Trypanosomatida</taxon>
        <taxon>Trypanosomatidae</taxon>
        <taxon>Trypanosoma</taxon>
    </lineage>
</organism>
<keyword evidence="5 10" id="KW-0732">Signal</keyword>
<feature type="signal peptide" evidence="10">
    <location>
        <begin position="1"/>
        <end position="16"/>
    </location>
</feature>
<evidence type="ECO:0000256" key="6">
    <source>
        <dbReference type="ARBA" id="ARBA00023136"/>
    </source>
</evidence>
<feature type="region of interest" description="Disordered" evidence="9">
    <location>
        <begin position="218"/>
        <end position="260"/>
    </location>
</feature>
<keyword evidence="8" id="KW-0449">Lipoprotein</keyword>
<sequence>MCLFLLFLLWLLLAETTKEVESAANANTKQYGVMCWLTAIVEAERPVKELKQDPTEAVDEILAVNMSLSDPKFQALFNDSDETNTWDKQDAKITGAKFAEDWQKSCSKWRAAKKKMMGDKINLQGGTNWQSIAAQSARQAASIAVRQIAVQAVAWKADYDTAVKIITEEDTNPIKQKLTAALYGGDGKTAKIKAGTTYKAGSSYADICVGTNKRLSLAGDKELKKPDTKASRATPLKPGRTSKDNGRVSGSHQKARHRRY</sequence>
<evidence type="ECO:0000256" key="9">
    <source>
        <dbReference type="SAM" id="MobiDB-lite"/>
    </source>
</evidence>
<dbReference type="GO" id="GO:0005886">
    <property type="term" value="C:plasma membrane"/>
    <property type="evidence" value="ECO:0007669"/>
    <property type="project" value="UniProtKB-SubCell"/>
</dbReference>
<evidence type="ECO:0000256" key="4">
    <source>
        <dbReference type="ARBA" id="ARBA00022622"/>
    </source>
</evidence>
<keyword evidence="7" id="KW-0325">Glycoprotein</keyword>
<dbReference type="EMBL" id="KX701603">
    <property type="protein sequence ID" value="APD75559.1"/>
    <property type="molecule type" value="Genomic_DNA"/>
</dbReference>
<dbReference type="Pfam" id="PF13206">
    <property type="entry name" value="VSG_B"/>
    <property type="match status" value="1"/>
</dbReference>
<feature type="compositionally biased region" description="Basic and acidic residues" evidence="9">
    <location>
        <begin position="219"/>
        <end position="230"/>
    </location>
</feature>
<accession>A0A1J0RCG6</accession>
<evidence type="ECO:0000256" key="10">
    <source>
        <dbReference type="SAM" id="SignalP"/>
    </source>
</evidence>
<feature type="domain" description="Trypanosome variant surface glycoprotein B-type N-terminal" evidence="11">
    <location>
        <begin position="11"/>
        <end position="219"/>
    </location>
</feature>
<evidence type="ECO:0000256" key="5">
    <source>
        <dbReference type="ARBA" id="ARBA00022729"/>
    </source>
</evidence>
<dbReference type="InterPro" id="IPR025932">
    <property type="entry name" value="Trypano_VSG_B_N_dom"/>
</dbReference>
<evidence type="ECO:0000259" key="11">
    <source>
        <dbReference type="Pfam" id="PF13206"/>
    </source>
</evidence>
<dbReference type="VEuPathDB" id="TriTrypDB:Tb427_000515400"/>
<name>A0A1J0RCG6_9TRYP</name>
<feature type="chain" id="PRO_5012000683" evidence="10">
    <location>
        <begin position="17"/>
        <end position="260"/>
    </location>
</feature>